<dbReference type="SUPFAM" id="SSF56112">
    <property type="entry name" value="Protein kinase-like (PK-like)"/>
    <property type="match status" value="1"/>
</dbReference>
<dbReference type="Gene3D" id="3.30.200.20">
    <property type="entry name" value="Phosphorylase Kinase, domain 1"/>
    <property type="match status" value="1"/>
</dbReference>
<keyword evidence="6" id="KW-0547">Nucleotide-binding</keyword>
<protein>
    <recommendedName>
        <fullName evidence="2">non-specific serine/threonine protein kinase</fullName>
        <ecNumber evidence="2">2.7.11.1</ecNumber>
    </recommendedName>
</protein>
<name>A0A8T4L7I3_9ARCH</name>
<dbReference type="Proteomes" id="UP000675968">
    <property type="component" value="Unassembled WGS sequence"/>
</dbReference>
<evidence type="ECO:0000256" key="7">
    <source>
        <dbReference type="ARBA" id="ARBA00022777"/>
    </source>
</evidence>
<keyword evidence="5" id="KW-0479">Metal-binding</keyword>
<evidence type="ECO:0000256" key="11">
    <source>
        <dbReference type="ARBA" id="ARBA00048679"/>
    </source>
</evidence>
<dbReference type="PROSITE" id="PS01245">
    <property type="entry name" value="RIO1"/>
    <property type="match status" value="1"/>
</dbReference>
<dbReference type="InterPro" id="IPR018935">
    <property type="entry name" value="RIO_kinase_CS"/>
</dbReference>
<evidence type="ECO:0000256" key="9">
    <source>
        <dbReference type="ARBA" id="ARBA00022842"/>
    </source>
</evidence>
<comment type="catalytic activity">
    <reaction evidence="10">
        <text>L-threonyl-[protein] + ATP = O-phospho-L-threonyl-[protein] + ADP + H(+)</text>
        <dbReference type="Rhea" id="RHEA:46608"/>
        <dbReference type="Rhea" id="RHEA-COMP:11060"/>
        <dbReference type="Rhea" id="RHEA-COMP:11605"/>
        <dbReference type="ChEBI" id="CHEBI:15378"/>
        <dbReference type="ChEBI" id="CHEBI:30013"/>
        <dbReference type="ChEBI" id="CHEBI:30616"/>
        <dbReference type="ChEBI" id="CHEBI:61977"/>
        <dbReference type="ChEBI" id="CHEBI:456216"/>
        <dbReference type="EC" id="2.7.11.1"/>
    </reaction>
</comment>
<evidence type="ECO:0000259" key="12">
    <source>
        <dbReference type="PROSITE" id="PS50011"/>
    </source>
</evidence>
<evidence type="ECO:0000256" key="2">
    <source>
        <dbReference type="ARBA" id="ARBA00012513"/>
    </source>
</evidence>
<accession>A0A8T4L7I3</accession>
<dbReference type="GO" id="GO:0005524">
    <property type="term" value="F:ATP binding"/>
    <property type="evidence" value="ECO:0007669"/>
    <property type="project" value="UniProtKB-KW"/>
</dbReference>
<dbReference type="PANTHER" id="PTHR45723">
    <property type="entry name" value="SERINE/THREONINE-PROTEIN KINASE RIO1"/>
    <property type="match status" value="1"/>
</dbReference>
<gene>
    <name evidence="13" type="ORF">J4215_04700</name>
</gene>
<dbReference type="SMART" id="SM00090">
    <property type="entry name" value="RIO"/>
    <property type="match status" value="1"/>
</dbReference>
<evidence type="ECO:0000256" key="6">
    <source>
        <dbReference type="ARBA" id="ARBA00022741"/>
    </source>
</evidence>
<reference evidence="13" key="1">
    <citation type="submission" date="2021-03" db="EMBL/GenBank/DDBJ databases">
        <authorList>
            <person name="Jaffe A."/>
        </authorList>
    </citation>
    <scope>NUCLEOTIDE SEQUENCE</scope>
    <source>
        <strain evidence="13">RIFCSPLOWO2_01_FULL_AR10_48_17</strain>
    </source>
</reference>
<feature type="domain" description="Protein kinase" evidence="12">
    <location>
        <begin position="48"/>
        <end position="257"/>
    </location>
</feature>
<organism evidence="13 14">
    <name type="scientific">Candidatus Iainarchaeum sp</name>
    <dbReference type="NCBI Taxonomy" id="3101447"/>
    <lineage>
        <taxon>Archaea</taxon>
        <taxon>Candidatus Iainarchaeota</taxon>
        <taxon>Candidatus Iainarchaeia</taxon>
        <taxon>Candidatus Iainarchaeales</taxon>
        <taxon>Candidatus Iainarchaeaceae</taxon>
        <taxon>Candidatus Iainarchaeum</taxon>
    </lineage>
</organism>
<dbReference type="EMBL" id="JAGVWC010000010">
    <property type="protein sequence ID" value="MBS3061852.1"/>
    <property type="molecule type" value="Genomic_DNA"/>
</dbReference>
<dbReference type="EC" id="2.7.11.1" evidence="2"/>
<dbReference type="InterPro" id="IPR000687">
    <property type="entry name" value="RIO_kinase"/>
</dbReference>
<keyword evidence="8" id="KW-0067">ATP-binding</keyword>
<evidence type="ECO:0000256" key="10">
    <source>
        <dbReference type="ARBA" id="ARBA00047899"/>
    </source>
</evidence>
<evidence type="ECO:0000313" key="14">
    <source>
        <dbReference type="Proteomes" id="UP000675968"/>
    </source>
</evidence>
<dbReference type="GO" id="GO:0004674">
    <property type="term" value="F:protein serine/threonine kinase activity"/>
    <property type="evidence" value="ECO:0007669"/>
    <property type="project" value="UniProtKB-KW"/>
</dbReference>
<evidence type="ECO:0000313" key="13">
    <source>
        <dbReference type="EMBL" id="MBS3061852.1"/>
    </source>
</evidence>
<evidence type="ECO:0000256" key="4">
    <source>
        <dbReference type="ARBA" id="ARBA00022679"/>
    </source>
</evidence>
<reference evidence="13" key="2">
    <citation type="submission" date="2021-05" db="EMBL/GenBank/DDBJ databases">
        <title>Protein family content uncovers lineage relationships and bacterial pathway maintenance mechanisms in DPANN archaea.</title>
        <authorList>
            <person name="Castelle C.J."/>
            <person name="Meheust R."/>
            <person name="Jaffe A.L."/>
            <person name="Seitz K."/>
            <person name="Gong X."/>
            <person name="Baker B.J."/>
            <person name="Banfield J.F."/>
        </authorList>
    </citation>
    <scope>NUCLEOTIDE SEQUENCE</scope>
    <source>
        <strain evidence="13">RIFCSPLOWO2_01_FULL_AR10_48_17</strain>
    </source>
</reference>
<dbReference type="InterPro" id="IPR000719">
    <property type="entry name" value="Prot_kinase_dom"/>
</dbReference>
<dbReference type="AlphaFoldDB" id="A0A8T4L7I3"/>
<dbReference type="InterPro" id="IPR018934">
    <property type="entry name" value="RIO_dom"/>
</dbReference>
<dbReference type="InterPro" id="IPR011009">
    <property type="entry name" value="Kinase-like_dom_sf"/>
</dbReference>
<dbReference type="PROSITE" id="PS50011">
    <property type="entry name" value="PROTEIN_KINASE_DOM"/>
    <property type="match status" value="1"/>
</dbReference>
<evidence type="ECO:0000256" key="8">
    <source>
        <dbReference type="ARBA" id="ARBA00022840"/>
    </source>
</evidence>
<proteinExistence type="inferred from homology"/>
<evidence type="ECO:0000256" key="3">
    <source>
        <dbReference type="ARBA" id="ARBA00022527"/>
    </source>
</evidence>
<dbReference type="CDD" id="cd05145">
    <property type="entry name" value="RIO1_like"/>
    <property type="match status" value="1"/>
</dbReference>
<evidence type="ECO:0000256" key="1">
    <source>
        <dbReference type="ARBA" id="ARBA00009196"/>
    </source>
</evidence>
<comment type="caution">
    <text evidence="13">The sequence shown here is derived from an EMBL/GenBank/DDBJ whole genome shotgun (WGS) entry which is preliminary data.</text>
</comment>
<keyword evidence="4" id="KW-0808">Transferase</keyword>
<comment type="catalytic activity">
    <reaction evidence="11">
        <text>L-seryl-[protein] + ATP = O-phospho-L-seryl-[protein] + ADP + H(+)</text>
        <dbReference type="Rhea" id="RHEA:17989"/>
        <dbReference type="Rhea" id="RHEA-COMP:9863"/>
        <dbReference type="Rhea" id="RHEA-COMP:11604"/>
        <dbReference type="ChEBI" id="CHEBI:15378"/>
        <dbReference type="ChEBI" id="CHEBI:29999"/>
        <dbReference type="ChEBI" id="CHEBI:30616"/>
        <dbReference type="ChEBI" id="CHEBI:83421"/>
        <dbReference type="ChEBI" id="CHEBI:456216"/>
        <dbReference type="EC" id="2.7.11.1"/>
    </reaction>
</comment>
<dbReference type="GO" id="GO:0046872">
    <property type="term" value="F:metal ion binding"/>
    <property type="evidence" value="ECO:0007669"/>
    <property type="project" value="UniProtKB-KW"/>
</dbReference>
<dbReference type="Gene3D" id="1.10.510.10">
    <property type="entry name" value="Transferase(Phosphotransferase) domain 1"/>
    <property type="match status" value="1"/>
</dbReference>
<dbReference type="InterPro" id="IPR051272">
    <property type="entry name" value="RIO-type_Ser/Thr_kinase"/>
</dbReference>
<sequence>MPKDETAPEYERYKDLFSEEKEHRTFAKVFDYNTIQTVHHLAKKGFFEQLEFVLSTGKEAHVFRAVDQAGQFRAIKIYKTDTSNFKHMQEYIEGDRRFQNVRKEKHALVRAWTQKEYKNLDLATRAGIRVPLPIAFSENVLIMEFIGKKGIPAPTLKDQAPKNPEKFLDQVLEAVAGLYNAGLVHADLSEYNILNQDDEPVLIDIGQGLLTGHPRAKEFFDRDILNLSRYFSTQGLKTNANTIRTQIKQKTEKGKTK</sequence>
<evidence type="ECO:0000256" key="5">
    <source>
        <dbReference type="ARBA" id="ARBA00022723"/>
    </source>
</evidence>
<comment type="similarity">
    <text evidence="1">Belongs to the protein kinase superfamily. RIO-type Ser/Thr kinase family.</text>
</comment>
<keyword evidence="3" id="KW-0723">Serine/threonine-protein kinase</keyword>
<keyword evidence="7 13" id="KW-0418">Kinase</keyword>
<keyword evidence="9" id="KW-0460">Magnesium</keyword>
<dbReference type="Pfam" id="PF01163">
    <property type="entry name" value="RIO1"/>
    <property type="match status" value="1"/>
</dbReference>